<organism evidence="3 4">
    <name type="scientific">Anaeramoeba ignava</name>
    <name type="common">Anaerobic marine amoeba</name>
    <dbReference type="NCBI Taxonomy" id="1746090"/>
    <lineage>
        <taxon>Eukaryota</taxon>
        <taxon>Metamonada</taxon>
        <taxon>Anaeramoebidae</taxon>
        <taxon>Anaeramoeba</taxon>
    </lineage>
</organism>
<sequence>MDNFSCFHSSVGWQRIDSSSGLSPIPVTKCGIVTLGNYMYIFGGSPEINDSESNQFFAFDLITKEWIEINAEGECPTPRCAHAMCGFEDKIWLFGGSGTSNYLNDFYEYDVEQNKWKKIQTQKHPKARYSHSLNYCQGRLIVFGGVPEEGERLNDTWIFDLKSQNWNKLKISSEIPIGRSSHTSIIFENKLIIFGGYGADSRRHQDLWELNIKTDQWKQIQIANDFNSKEEKMRFLRKFRFQLFSDYYDTENKKPFYDCHIPLEMSGAVAMIYQERYLVIFGGVSSLIGTHNYTFIFDFETNKWMNYDKLLRDFSRYHSEIDSPVKDQQKVDQNIQKPPPRFGHVGVQHDVNQLVVFGGDHYQNDVWILVLEPNIVLDLRLFLQSKQFCDF</sequence>
<dbReference type="InterPro" id="IPR015915">
    <property type="entry name" value="Kelch-typ_b-propeller"/>
</dbReference>
<comment type="caution">
    <text evidence="3">The sequence shown here is derived from an EMBL/GenBank/DDBJ whole genome shotgun (WGS) entry which is preliminary data.</text>
</comment>
<proteinExistence type="predicted"/>
<dbReference type="OMA" id="CHIPLEM"/>
<gene>
    <name evidence="3" type="ORF">M0811_04817</name>
</gene>
<evidence type="ECO:0000313" key="4">
    <source>
        <dbReference type="Proteomes" id="UP001149090"/>
    </source>
</evidence>
<reference evidence="3" key="1">
    <citation type="submission" date="2022-10" db="EMBL/GenBank/DDBJ databases">
        <title>Novel sulphate-reducing endosymbionts in the free-living metamonad Anaeramoeba.</title>
        <authorList>
            <person name="Jerlstrom-Hultqvist J."/>
            <person name="Cepicka I."/>
            <person name="Gallot-Lavallee L."/>
            <person name="Salas-Leiva D."/>
            <person name="Curtis B.A."/>
            <person name="Zahonova K."/>
            <person name="Pipaliya S."/>
            <person name="Dacks J."/>
            <person name="Roger A.J."/>
        </authorList>
    </citation>
    <scope>NUCLEOTIDE SEQUENCE</scope>
    <source>
        <strain evidence="3">BMAN</strain>
    </source>
</reference>
<dbReference type="OrthoDB" id="10250130at2759"/>
<dbReference type="SMART" id="SM00612">
    <property type="entry name" value="Kelch"/>
    <property type="match status" value="3"/>
</dbReference>
<dbReference type="SUPFAM" id="SSF117281">
    <property type="entry name" value="Kelch motif"/>
    <property type="match status" value="2"/>
</dbReference>
<dbReference type="Gene3D" id="2.120.10.80">
    <property type="entry name" value="Kelch-type beta propeller"/>
    <property type="match status" value="2"/>
</dbReference>
<dbReference type="PANTHER" id="PTHR46093">
    <property type="entry name" value="ACYL-COA-BINDING DOMAIN-CONTAINING PROTEIN 5"/>
    <property type="match status" value="1"/>
</dbReference>
<dbReference type="InterPro" id="IPR006652">
    <property type="entry name" value="Kelch_1"/>
</dbReference>
<keyword evidence="2" id="KW-0677">Repeat</keyword>
<dbReference type="Proteomes" id="UP001149090">
    <property type="component" value="Unassembled WGS sequence"/>
</dbReference>
<dbReference type="PANTHER" id="PTHR46093:SF18">
    <property type="entry name" value="FIBRONECTIN TYPE-III DOMAIN-CONTAINING PROTEIN"/>
    <property type="match status" value="1"/>
</dbReference>
<evidence type="ECO:0000313" key="3">
    <source>
        <dbReference type="EMBL" id="KAJ5078492.1"/>
    </source>
</evidence>
<dbReference type="AlphaFoldDB" id="A0A9Q0RFS6"/>
<accession>A0A9Q0RFS6</accession>
<protein>
    <submittedName>
        <fullName evidence="3">Kelch domain-containing protein</fullName>
    </submittedName>
</protein>
<evidence type="ECO:0000256" key="2">
    <source>
        <dbReference type="ARBA" id="ARBA00022737"/>
    </source>
</evidence>
<dbReference type="EMBL" id="JAPDFW010000053">
    <property type="protein sequence ID" value="KAJ5078492.1"/>
    <property type="molecule type" value="Genomic_DNA"/>
</dbReference>
<keyword evidence="1" id="KW-0880">Kelch repeat</keyword>
<name>A0A9Q0RFS6_ANAIG</name>
<keyword evidence="4" id="KW-1185">Reference proteome</keyword>
<dbReference type="Pfam" id="PF13415">
    <property type="entry name" value="Beta-prop_FBX42"/>
    <property type="match status" value="1"/>
</dbReference>
<evidence type="ECO:0000256" key="1">
    <source>
        <dbReference type="ARBA" id="ARBA00022441"/>
    </source>
</evidence>